<accession>A0A9W3JHF5</accession>
<sequence length="73" mass="8759">MSEKKSKFETFYTNKMDYYGVDNIKDAEKAYKMERMIAKNIVEFGIDKVEEWIELSKITGVKDRIKEKLKKEK</sequence>
<proteinExistence type="predicted"/>
<organism evidence="1 2">
    <name type="scientific">Bacillus thuringiensis HD-771</name>
    <dbReference type="NCBI Taxonomy" id="1218175"/>
    <lineage>
        <taxon>Bacteria</taxon>
        <taxon>Bacillati</taxon>
        <taxon>Bacillota</taxon>
        <taxon>Bacilli</taxon>
        <taxon>Bacillales</taxon>
        <taxon>Bacillaceae</taxon>
        <taxon>Bacillus</taxon>
        <taxon>Bacillus cereus group</taxon>
    </lineage>
</organism>
<reference evidence="1 2" key="1">
    <citation type="submission" date="2012-08" db="EMBL/GenBank/DDBJ databases">
        <authorList>
            <person name="Doggett N."/>
            <person name="Teshima H."/>
            <person name="Bruce D."/>
            <person name="Detter J.C."/>
            <person name="Johnson S.L."/>
            <person name="Han C."/>
        </authorList>
    </citation>
    <scope>NUCLEOTIDE SEQUENCE [LARGE SCALE GENOMIC DNA]</scope>
    <source>
        <strain evidence="1 2">HD-771</strain>
        <plasmid evidence="1 2">p06</plasmid>
    </source>
</reference>
<evidence type="ECO:0000313" key="2">
    <source>
        <dbReference type="Proteomes" id="UP000005259"/>
    </source>
</evidence>
<gene>
    <name evidence="1" type="ORF">BTG_33635</name>
</gene>
<keyword evidence="1" id="KW-0614">Plasmid</keyword>
<name>A0A9W3JHF5_BACTU</name>
<dbReference type="EMBL" id="CP003758">
    <property type="protein sequence ID" value="AFQ20056.1"/>
    <property type="molecule type" value="Genomic_DNA"/>
</dbReference>
<geneLocation type="plasmid" evidence="1 2">
    <name>p06</name>
</geneLocation>
<dbReference type="AlphaFoldDB" id="A0A9W3JHF5"/>
<protein>
    <submittedName>
        <fullName evidence="1">Uncharacterized protein</fullName>
    </submittedName>
</protein>
<evidence type="ECO:0000313" key="1">
    <source>
        <dbReference type="EMBL" id="AFQ20056.1"/>
    </source>
</evidence>
<dbReference type="RefSeq" id="WP_001291044.1">
    <property type="nucleotide sequence ID" value="NC_018489.1"/>
</dbReference>
<dbReference type="KEGG" id="bti:BTG_33635"/>
<dbReference type="Proteomes" id="UP000005259">
    <property type="component" value="Plasmid p06"/>
</dbReference>